<dbReference type="PANTHER" id="PTHR28054">
    <property type="entry name" value="RNA POLYMERASE I-SPECIFIC TRANSCRIPTION INITIATION FACTOR RRN10"/>
    <property type="match status" value="1"/>
</dbReference>
<comment type="caution">
    <text evidence="2">The sequence shown here is derived from an EMBL/GenBank/DDBJ whole genome shotgun (WGS) entry which is preliminary data.</text>
</comment>
<dbReference type="GO" id="GO:0006360">
    <property type="term" value="P:transcription by RNA polymerase I"/>
    <property type="evidence" value="ECO:0007669"/>
    <property type="project" value="InterPro"/>
</dbReference>
<feature type="compositionally biased region" description="Acidic residues" evidence="1">
    <location>
        <begin position="118"/>
        <end position="133"/>
    </location>
</feature>
<dbReference type="AlphaFoldDB" id="A0A9P7B272"/>
<evidence type="ECO:0000313" key="3">
    <source>
        <dbReference type="Proteomes" id="UP000750334"/>
    </source>
</evidence>
<sequence length="172" mass="19598">MDTNIYETCNDLITEFQSHKVSPDEILATKINHVVPIPFKTREDLQKDTENDKNEGLFHGELLPRIDLKVLHYFATQLCLQKYPHLINTMDETCMITLGLLVEQWIEEYLTSVTSDSSDTEDEERSQEAEDIDERISNNDDNSHRAKRLCVGKGPSQLVAKTNSKKSGSADI</sequence>
<feature type="compositionally biased region" description="Polar residues" evidence="1">
    <location>
        <begin position="159"/>
        <end position="172"/>
    </location>
</feature>
<dbReference type="Pfam" id="PF05234">
    <property type="entry name" value="UAF_Rrn10"/>
    <property type="match status" value="1"/>
</dbReference>
<dbReference type="InterPro" id="IPR007898">
    <property type="entry name" value="Rrn10_Saccharomycetes"/>
</dbReference>
<evidence type="ECO:0000313" key="2">
    <source>
        <dbReference type="EMBL" id="KAG0654428.1"/>
    </source>
</evidence>
<feature type="compositionally biased region" description="Basic and acidic residues" evidence="1">
    <location>
        <begin position="134"/>
        <end position="144"/>
    </location>
</feature>
<dbReference type="OrthoDB" id="2565191at2759"/>
<accession>A0A9P7B272</accession>
<dbReference type="PANTHER" id="PTHR28054:SF1">
    <property type="entry name" value="RNA POLYMERASE I-SPECIFIC TRANSCRIPTION INITIATION FACTOR RRN10"/>
    <property type="match status" value="1"/>
</dbReference>
<dbReference type="EMBL" id="PUHR01000345">
    <property type="protein sequence ID" value="KAG0654428.1"/>
    <property type="molecule type" value="Genomic_DNA"/>
</dbReference>
<dbReference type="Proteomes" id="UP000750334">
    <property type="component" value="Unassembled WGS sequence"/>
</dbReference>
<feature type="region of interest" description="Disordered" evidence="1">
    <location>
        <begin position="113"/>
        <end position="172"/>
    </location>
</feature>
<dbReference type="InterPro" id="IPR022793">
    <property type="entry name" value="Rrn10"/>
</dbReference>
<proteinExistence type="predicted"/>
<name>A0A9P7B272_MAUEX</name>
<keyword evidence="3" id="KW-1185">Reference proteome</keyword>
<dbReference type="PIRSF" id="PIRSF009867">
    <property type="entry name" value="UAF_Rrn10"/>
    <property type="match status" value="1"/>
</dbReference>
<evidence type="ECO:0000256" key="1">
    <source>
        <dbReference type="SAM" id="MobiDB-lite"/>
    </source>
</evidence>
<organism evidence="2 3">
    <name type="scientific">Maudiozyma exigua</name>
    <name type="common">Yeast</name>
    <name type="synonym">Kazachstania exigua</name>
    <dbReference type="NCBI Taxonomy" id="34358"/>
    <lineage>
        <taxon>Eukaryota</taxon>
        <taxon>Fungi</taxon>
        <taxon>Dikarya</taxon>
        <taxon>Ascomycota</taxon>
        <taxon>Saccharomycotina</taxon>
        <taxon>Saccharomycetes</taxon>
        <taxon>Saccharomycetales</taxon>
        <taxon>Saccharomycetaceae</taxon>
        <taxon>Maudiozyma</taxon>
    </lineage>
</organism>
<gene>
    <name evidence="2" type="primary">RRN10</name>
    <name evidence="2" type="ORF">C6P45_003407</name>
</gene>
<protein>
    <submittedName>
        <fullName evidence="2">Upstream activation factor subunit</fullName>
    </submittedName>
</protein>
<reference evidence="2 3" key="1">
    <citation type="submission" date="2020-11" db="EMBL/GenBank/DDBJ databases">
        <title>Kefir isolates.</title>
        <authorList>
            <person name="Marcisauskas S."/>
            <person name="Kim Y."/>
            <person name="Blasche S."/>
        </authorList>
    </citation>
    <scope>NUCLEOTIDE SEQUENCE [LARGE SCALE GENOMIC DNA]</scope>
    <source>
        <strain evidence="2 3">OG2</strain>
    </source>
</reference>